<dbReference type="SUPFAM" id="SSF53383">
    <property type="entry name" value="PLP-dependent transferases"/>
    <property type="match status" value="1"/>
</dbReference>
<dbReference type="GO" id="GO:0000271">
    <property type="term" value="P:polysaccharide biosynthetic process"/>
    <property type="evidence" value="ECO:0007669"/>
    <property type="project" value="TreeGrafter"/>
</dbReference>
<sequence>MAKAKAFSQPVYVTSPLLPDLDDMNKMLSSIWRSGQLTNNGSMAVRLEKELADFLGANNLSLFSNGTVALQLACRLLRLSGEVITTPFTFAATCHALSWSNLTPVFCDIEEDTFNINPKEIEKLITANTTAIMPVHVFGNPCRVEEIHGIAKKHGLRVIYDAAHAFGVEAGGKPIGCFGDISMFSLHATKLYHTIEGGALTFNDPYLKQRADSLRNFGILNEELIIEPGTNAKLNEVQAAVGILLLAQVDKEIEGRKAITGIYRSLLKDVPGIRFFEEAEGVKYNYPYFVIEVNENEFGISRDMLYERLKEHNVFARKYFYPLCSRFPCYKSLPSAAPGRLPVAEKIVERVMSLPLHGRLPQEYAERICAIIKGV</sequence>
<dbReference type="OrthoDB" id="9810913at2"/>
<protein>
    <submittedName>
        <fullName evidence="6">dTDP-4-amino-4,6-dideoxygalactose transaminase</fullName>
    </submittedName>
</protein>
<dbReference type="AlphaFoldDB" id="A0A369B6C4"/>
<dbReference type="InterPro" id="IPR015424">
    <property type="entry name" value="PyrdxlP-dep_Trfase"/>
</dbReference>
<comment type="caution">
    <text evidence="6">The sequence shown here is derived from an EMBL/GenBank/DDBJ whole genome shotgun (WGS) entry which is preliminary data.</text>
</comment>
<evidence type="ECO:0000256" key="5">
    <source>
        <dbReference type="RuleBase" id="RU004508"/>
    </source>
</evidence>
<dbReference type="InterPro" id="IPR015422">
    <property type="entry name" value="PyrdxlP-dep_Trfase_small"/>
</dbReference>
<dbReference type="Proteomes" id="UP000253034">
    <property type="component" value="Unassembled WGS sequence"/>
</dbReference>
<proteinExistence type="inferred from homology"/>
<comment type="similarity">
    <text evidence="2 5">Belongs to the DegT/DnrJ/EryC1 family.</text>
</comment>
<dbReference type="Gene3D" id="3.40.640.10">
    <property type="entry name" value="Type I PLP-dependent aspartate aminotransferase-like (Major domain)"/>
    <property type="match status" value="1"/>
</dbReference>
<evidence type="ECO:0000256" key="3">
    <source>
        <dbReference type="PIRSR" id="PIRSR000390-1"/>
    </source>
</evidence>
<feature type="active site" description="Proton acceptor" evidence="3">
    <location>
        <position position="190"/>
    </location>
</feature>
<dbReference type="Pfam" id="PF01041">
    <property type="entry name" value="DegT_DnrJ_EryC1"/>
    <property type="match status" value="1"/>
</dbReference>
<evidence type="ECO:0000256" key="2">
    <source>
        <dbReference type="ARBA" id="ARBA00037999"/>
    </source>
</evidence>
<dbReference type="InterPro" id="IPR000653">
    <property type="entry name" value="DegT/StrS_aminotransferase"/>
</dbReference>
<feature type="modified residue" description="N6-(pyridoxal phosphate)lysine" evidence="4">
    <location>
        <position position="190"/>
    </location>
</feature>
<dbReference type="PANTHER" id="PTHR30244">
    <property type="entry name" value="TRANSAMINASE"/>
    <property type="match status" value="1"/>
</dbReference>
<keyword evidence="1 4" id="KW-0663">Pyridoxal phosphate</keyword>
<dbReference type="Gene3D" id="3.90.1150.10">
    <property type="entry name" value="Aspartate Aminotransferase, domain 1"/>
    <property type="match status" value="1"/>
</dbReference>
<dbReference type="PIRSF" id="PIRSF000390">
    <property type="entry name" value="PLP_StrS"/>
    <property type="match status" value="1"/>
</dbReference>
<reference evidence="6 7" key="1">
    <citation type="submission" date="2018-07" db="EMBL/GenBank/DDBJ databases">
        <title>Genomic Encyclopedia of Type Strains, Phase IV (KMG-IV): sequencing the most valuable type-strain genomes for metagenomic binning, comparative biology and taxonomic classification.</title>
        <authorList>
            <person name="Goeker M."/>
        </authorList>
    </citation>
    <scope>NUCLEOTIDE SEQUENCE [LARGE SCALE GENOMIC DNA]</scope>
    <source>
        <strain evidence="6 7">DSM 27016</strain>
    </source>
</reference>
<accession>A0A369B6C4</accession>
<dbReference type="InterPro" id="IPR015421">
    <property type="entry name" value="PyrdxlP-dep_Trfase_major"/>
</dbReference>
<dbReference type="GO" id="GO:0008483">
    <property type="term" value="F:transaminase activity"/>
    <property type="evidence" value="ECO:0007669"/>
    <property type="project" value="TreeGrafter"/>
</dbReference>
<evidence type="ECO:0000313" key="6">
    <source>
        <dbReference type="EMBL" id="RCX16875.1"/>
    </source>
</evidence>
<dbReference type="GO" id="GO:0030170">
    <property type="term" value="F:pyridoxal phosphate binding"/>
    <property type="evidence" value="ECO:0007669"/>
    <property type="project" value="TreeGrafter"/>
</dbReference>
<evidence type="ECO:0000313" key="7">
    <source>
        <dbReference type="Proteomes" id="UP000253034"/>
    </source>
</evidence>
<evidence type="ECO:0000256" key="4">
    <source>
        <dbReference type="PIRSR" id="PIRSR000390-2"/>
    </source>
</evidence>
<evidence type="ECO:0000256" key="1">
    <source>
        <dbReference type="ARBA" id="ARBA00022898"/>
    </source>
</evidence>
<dbReference type="EMBL" id="QPJT01000009">
    <property type="protein sequence ID" value="RCX16875.1"/>
    <property type="molecule type" value="Genomic_DNA"/>
</dbReference>
<dbReference type="PANTHER" id="PTHR30244:SF9">
    <property type="entry name" value="PROTEIN RV3402C"/>
    <property type="match status" value="1"/>
</dbReference>
<name>A0A369B6C4_9FIRM</name>
<gene>
    <name evidence="6" type="ORF">DFR58_109102</name>
</gene>
<dbReference type="CDD" id="cd00616">
    <property type="entry name" value="AHBA_syn"/>
    <property type="match status" value="1"/>
</dbReference>
<organism evidence="6 7">
    <name type="scientific">Anaerobacterium chartisolvens</name>
    <dbReference type="NCBI Taxonomy" id="1297424"/>
    <lineage>
        <taxon>Bacteria</taxon>
        <taxon>Bacillati</taxon>
        <taxon>Bacillota</taxon>
        <taxon>Clostridia</taxon>
        <taxon>Eubacteriales</taxon>
        <taxon>Oscillospiraceae</taxon>
        <taxon>Anaerobacterium</taxon>
    </lineage>
</organism>
<keyword evidence="7" id="KW-1185">Reference proteome</keyword>
<dbReference type="RefSeq" id="WP_114297603.1">
    <property type="nucleotide sequence ID" value="NZ_QPJT01000009.1"/>
</dbReference>